<dbReference type="SUPFAM" id="SSF88697">
    <property type="entry name" value="PUA domain-like"/>
    <property type="match status" value="1"/>
</dbReference>
<dbReference type="Pfam" id="PF07738">
    <property type="entry name" value="Sad1_UNC"/>
    <property type="match status" value="1"/>
</dbReference>
<evidence type="ECO:0000256" key="5">
    <source>
        <dbReference type="ARBA" id="ARBA00022824"/>
    </source>
</evidence>
<dbReference type="Pfam" id="PF17832">
    <property type="entry name" value="Pre-PUA"/>
    <property type="match status" value="1"/>
</dbReference>
<evidence type="ECO:0000256" key="9">
    <source>
        <dbReference type="ARBA" id="ARBA00023242"/>
    </source>
</evidence>
<dbReference type="PROSITE" id="PS50890">
    <property type="entry name" value="PUA"/>
    <property type="match status" value="1"/>
</dbReference>
<keyword evidence="8 13" id="KW-0472">Membrane</keyword>
<evidence type="ECO:0000259" key="15">
    <source>
        <dbReference type="PROSITE" id="PS51469"/>
    </source>
</evidence>
<dbReference type="InterPro" id="IPR039759">
    <property type="entry name" value="eIF2D_SUI1"/>
</dbReference>
<dbReference type="GO" id="GO:0003743">
    <property type="term" value="F:translation initiation factor activity"/>
    <property type="evidence" value="ECO:0007669"/>
    <property type="project" value="InterPro"/>
</dbReference>
<feature type="region of interest" description="Disordered" evidence="12">
    <location>
        <begin position="366"/>
        <end position="410"/>
    </location>
</feature>
<dbReference type="AlphaFoldDB" id="A0A7G2E6L3"/>
<comment type="function">
    <text evidence="10">Encodes a member of the mid-SUN subfamily of SUN-domain proteins that is localized to both the nuclear envelope and the ER. It is involved in early seed development and nuclear morphology. [TAIR].</text>
</comment>
<keyword evidence="4 13" id="KW-0812">Transmembrane</keyword>
<keyword evidence="6 13" id="KW-1133">Transmembrane helix</keyword>
<dbReference type="InterPro" id="IPR001950">
    <property type="entry name" value="SUI1"/>
</dbReference>
<dbReference type="InterPro" id="IPR008979">
    <property type="entry name" value="Galactose-bd-like_sf"/>
</dbReference>
<dbReference type="InterPro" id="IPR012919">
    <property type="entry name" value="SUN_dom"/>
</dbReference>
<organism evidence="16 17">
    <name type="scientific">Arabidopsis thaliana</name>
    <name type="common">Mouse-ear cress</name>
    <dbReference type="NCBI Taxonomy" id="3702"/>
    <lineage>
        <taxon>Eukaryota</taxon>
        <taxon>Viridiplantae</taxon>
        <taxon>Streptophyta</taxon>
        <taxon>Embryophyta</taxon>
        <taxon>Tracheophyta</taxon>
        <taxon>Spermatophyta</taxon>
        <taxon>Magnoliopsida</taxon>
        <taxon>eudicotyledons</taxon>
        <taxon>Gunneridae</taxon>
        <taxon>Pentapetalae</taxon>
        <taxon>rosids</taxon>
        <taxon>malvids</taxon>
        <taxon>Brassicales</taxon>
        <taxon>Brassicaceae</taxon>
        <taxon>Camelineae</taxon>
        <taxon>Arabidopsis</taxon>
    </lineage>
</organism>
<dbReference type="Gene3D" id="2.60.120.260">
    <property type="entry name" value="Galactose-binding domain-like"/>
    <property type="match status" value="1"/>
</dbReference>
<evidence type="ECO:0000256" key="1">
    <source>
        <dbReference type="ARBA" id="ARBA00004232"/>
    </source>
</evidence>
<reference evidence="16 17" key="1">
    <citation type="submission" date="2020-09" db="EMBL/GenBank/DDBJ databases">
        <authorList>
            <person name="Ashkenazy H."/>
        </authorList>
    </citation>
    <scope>NUCLEOTIDE SEQUENCE [LARGE SCALE GENOMIC DNA]</scope>
    <source>
        <strain evidence="17">cv. Cdm-0</strain>
    </source>
</reference>
<dbReference type="Pfam" id="PF26292">
    <property type="entry name" value="PUA_elF2D"/>
    <property type="match status" value="1"/>
</dbReference>
<evidence type="ECO:0000313" key="17">
    <source>
        <dbReference type="Proteomes" id="UP000516314"/>
    </source>
</evidence>
<dbReference type="PANTHER" id="PTHR12217">
    <property type="entry name" value="EUKARYOTIC TRANSLATION INITIATION FACTOR 2D"/>
    <property type="match status" value="1"/>
</dbReference>
<evidence type="ECO:0000256" key="10">
    <source>
        <dbReference type="ARBA" id="ARBA00054046"/>
    </source>
</evidence>
<feature type="compositionally biased region" description="Basic and acidic residues" evidence="12">
    <location>
        <begin position="940"/>
        <end position="952"/>
    </location>
</feature>
<dbReference type="EMBL" id="LR881466">
    <property type="protein sequence ID" value="CAD5316912.1"/>
    <property type="molecule type" value="Genomic_DNA"/>
</dbReference>
<feature type="compositionally biased region" description="Acidic residues" evidence="12">
    <location>
        <begin position="66"/>
        <end position="77"/>
    </location>
</feature>
<dbReference type="InterPro" id="IPR048248">
    <property type="entry name" value="PUA_eIF2d-like"/>
</dbReference>
<feature type="region of interest" description="Disordered" evidence="12">
    <location>
        <begin position="58"/>
        <end position="98"/>
    </location>
</feature>
<evidence type="ECO:0000256" key="11">
    <source>
        <dbReference type="SAM" id="Coils"/>
    </source>
</evidence>
<proteinExistence type="predicted"/>
<dbReference type="Gene3D" id="3.30.780.10">
    <property type="entry name" value="SUI1-like domain"/>
    <property type="match status" value="1"/>
</dbReference>
<protein>
    <submittedName>
        <fullName evidence="16">(thale cress) hypothetical protein</fullName>
    </submittedName>
</protein>
<evidence type="ECO:0000256" key="3">
    <source>
        <dbReference type="ARBA" id="ARBA00022490"/>
    </source>
</evidence>
<accession>A0A7G2E6L3</accession>
<dbReference type="Pfam" id="PF01253">
    <property type="entry name" value="SUI1"/>
    <property type="match status" value="1"/>
</dbReference>
<keyword evidence="9" id="KW-0539">Nucleus</keyword>
<feature type="region of interest" description="Disordered" evidence="12">
    <location>
        <begin position="940"/>
        <end position="966"/>
    </location>
</feature>
<name>A0A7G2E6L3_ARATH</name>
<feature type="compositionally biased region" description="Polar residues" evidence="12">
    <location>
        <begin position="80"/>
        <end position="95"/>
    </location>
</feature>
<dbReference type="SUPFAM" id="SSF55159">
    <property type="entry name" value="eIF1-like"/>
    <property type="match status" value="1"/>
</dbReference>
<dbReference type="InterPro" id="IPR048247">
    <property type="entry name" value="eIF2D_N"/>
</dbReference>
<evidence type="ECO:0000313" key="16">
    <source>
        <dbReference type="EMBL" id="CAD5316912.1"/>
    </source>
</evidence>
<feature type="region of interest" description="Disordered" evidence="12">
    <location>
        <begin position="782"/>
        <end position="810"/>
    </location>
</feature>
<evidence type="ECO:0000259" key="14">
    <source>
        <dbReference type="PROSITE" id="PS50296"/>
    </source>
</evidence>
<evidence type="ECO:0000256" key="13">
    <source>
        <dbReference type="SAM" id="Phobius"/>
    </source>
</evidence>
<dbReference type="PROSITE" id="PS51469">
    <property type="entry name" value="SUN"/>
    <property type="match status" value="1"/>
</dbReference>
<feature type="compositionally biased region" description="Polar residues" evidence="12">
    <location>
        <begin position="141"/>
        <end position="158"/>
    </location>
</feature>
<evidence type="ECO:0000256" key="2">
    <source>
        <dbReference type="ARBA" id="ARBA00004477"/>
    </source>
</evidence>
<dbReference type="FunFam" id="2.60.120.260:FF:000062">
    <property type="entry name" value="Galactose-binding protein isoform 3"/>
    <property type="match status" value="1"/>
</dbReference>
<dbReference type="SUPFAM" id="SSF49785">
    <property type="entry name" value="Galactose-binding domain-like"/>
    <property type="match status" value="1"/>
</dbReference>
<dbReference type="Pfam" id="PF26291">
    <property type="entry name" value="SWIB_eIF2D"/>
    <property type="match status" value="1"/>
</dbReference>
<dbReference type="GO" id="GO:0001731">
    <property type="term" value="P:formation of translation preinitiation complex"/>
    <property type="evidence" value="ECO:0007669"/>
    <property type="project" value="InterPro"/>
</dbReference>
<evidence type="ECO:0000256" key="7">
    <source>
        <dbReference type="ARBA" id="ARBA00023054"/>
    </source>
</evidence>
<feature type="coiled-coil region" evidence="11">
    <location>
        <begin position="475"/>
        <end position="544"/>
    </location>
</feature>
<dbReference type="SUPFAM" id="SSF47592">
    <property type="entry name" value="SWIB/MDM2 domain"/>
    <property type="match status" value="1"/>
</dbReference>
<dbReference type="InterPro" id="IPR058886">
    <property type="entry name" value="SWIB_eIF2D"/>
</dbReference>
<dbReference type="InterPro" id="IPR039757">
    <property type="entry name" value="EIF2D"/>
</dbReference>
<dbReference type="CDD" id="cd21156">
    <property type="entry name" value="PUA_eIF2d-like"/>
    <property type="match status" value="1"/>
</dbReference>
<dbReference type="InterPro" id="IPR057429">
    <property type="entry name" value="WH_eIF2D"/>
</dbReference>
<dbReference type="CDD" id="cd11608">
    <property type="entry name" value="eIF2D_C"/>
    <property type="match status" value="1"/>
</dbReference>
<dbReference type="Gene3D" id="3.10.400.20">
    <property type="match status" value="1"/>
</dbReference>
<dbReference type="InterPro" id="IPR041366">
    <property type="entry name" value="Pre-PUA"/>
</dbReference>
<dbReference type="InterPro" id="IPR036885">
    <property type="entry name" value="SWIB_MDM2_dom_sf"/>
</dbReference>
<feature type="compositionally biased region" description="Basic and acidic residues" evidence="12">
    <location>
        <begin position="366"/>
        <end position="396"/>
    </location>
</feature>
<evidence type="ECO:0000256" key="12">
    <source>
        <dbReference type="SAM" id="MobiDB-lite"/>
    </source>
</evidence>
<keyword evidence="3" id="KW-0963">Cytoplasm</keyword>
<evidence type="ECO:0000256" key="8">
    <source>
        <dbReference type="ARBA" id="ARBA00023136"/>
    </source>
</evidence>
<dbReference type="PANTHER" id="PTHR12217:SF4">
    <property type="entry name" value="EUKARYOTIC TRANSLATION INITIATION FACTOR 2D"/>
    <property type="match status" value="1"/>
</dbReference>
<dbReference type="InterPro" id="IPR036877">
    <property type="entry name" value="SUI1_dom_sf"/>
</dbReference>
<dbReference type="FunFam" id="3.10.400.20:FF:000003">
    <property type="entry name" value="Eukaryotic translation initiation factor 2D isoform A"/>
    <property type="match status" value="1"/>
</dbReference>
<dbReference type="GO" id="GO:0005789">
    <property type="term" value="C:endoplasmic reticulum membrane"/>
    <property type="evidence" value="ECO:0007669"/>
    <property type="project" value="UniProtKB-SubCell"/>
</dbReference>
<comment type="subcellular location">
    <subcellularLocation>
        <location evidence="2">Endoplasmic reticulum membrane</location>
        <topology evidence="2">Multi-pass membrane protein</topology>
    </subcellularLocation>
    <subcellularLocation>
        <location evidence="1">Nucleus membrane</location>
        <topology evidence="1">Multi-pass membrane protein</topology>
    </subcellularLocation>
</comment>
<dbReference type="InterPro" id="IPR015947">
    <property type="entry name" value="PUA-like_sf"/>
</dbReference>
<dbReference type="Pfam" id="PF25304">
    <property type="entry name" value="WHD_eIF2D"/>
    <property type="match status" value="1"/>
</dbReference>
<keyword evidence="7 11" id="KW-0175">Coiled coil</keyword>
<evidence type="ECO:0000256" key="4">
    <source>
        <dbReference type="ARBA" id="ARBA00022692"/>
    </source>
</evidence>
<sequence>MQRSRRALLVRRRVSETTSNGRNRFYKVSLSLVFLIWGLVFLSTLWISHVDGDKGRSLVDSVEKGEPDDERADETAESVDATSLESTSVHSNPGLSSDVDIAAAGESKGSETILKQLEVDNTIVIVGNVTESKDNVPMKQSEINNNTVPGNDTETTGSKLDQLSRAVPLGLDEFKSRASNSRDKSLSGQVTGVIHRMEPGGKEYNYAAASKGAKVLSSNKEAKGASSIICRDKDKYLRNPCSTEGKFVVIELSEETLVNTIKIANFEHYSSNLKDFEILGTLVYPTDTWVHLGNFTALNMKHEQNFTFADPKWVRYLKLNLLSHYGSEFYCTLSLLEVYGVDAVERMLEDLISIQDKNILKLQEGDTEQKEKKTMQAKESFESDEDKSKQKEKEQEASPENAVVKDEVSLEKRKLPDPVEEIKHQPGSRMPGDTVLKILMQKIRSLDVSLSVLESYLEERSLKYGMIFKEMDLEASKREKEVETMRLEVEGMKEREENTKKEAMEMRKWRMRVETELEKAENEKEKVKERLEQVLERLEWMEKKGVVVFTICVGFGTIAVVAVVFVVKGRLQANIMFKKAVEAKSHQRLSGADRKKLRRTVRNRLPLLTDELLDAILPPKVEITLSKFQNRVIVYSIEGGCPMFFDIDGRGTEIFPTVFALWEAPEMLPSFMLKGGEVSRYIIGGADLMFPGILIPPQGYPSFSAGEIWAVKVPGNLAPIAVGCTTMSSEEARKAGLRGKALRITHYYRDFLWESAEGHYVPNAGFMEDVVMEDPSYLAPGSGEDILDTSASTGNEEDESALETASTSAADAKNDAEVHVVGSMNELYLVDDVCATETNTDKQITLSPEEVDTLLDQCLLQALHTTLKEKDLPIPGSTLWANHVLPCRPSGLTLDIKKSSHKKLSKWLQSKASGGMISVKEDKHKKEIVLISVNRSHPDYKSFKPEKKKAEVSESPGERSTAQAQSEKGLEIIEVYKPSIHNSAIFASVGEDKGNLYTASEATDVVFKYLEKENLVKPTNKSMVVLDPILCDALFKGAIKKGSAYPSEIHKKDVGSTFVGRMQPNHVVMRGGGEPVVRKGAVKPVQIMTERRQGNKKVTKVTGMETFLIDPDSFGSELQKKFACSTSVGELPGKKGHEVLIQGGVIDNLARYMVEHYGVPKRYIEVLDKTRK</sequence>
<feature type="domain" description="SUI1" evidence="14">
    <location>
        <begin position="1085"/>
        <end position="1157"/>
    </location>
</feature>
<feature type="transmembrane region" description="Helical" evidence="13">
    <location>
        <begin position="25"/>
        <end position="47"/>
    </location>
</feature>
<dbReference type="FunFam" id="3.30.780.10:FF:000008">
    <property type="entry name" value="eukaryotic translation initiation factor 2D"/>
    <property type="match status" value="1"/>
</dbReference>
<feature type="domain" description="SUN" evidence="15">
    <location>
        <begin position="179"/>
        <end position="343"/>
    </location>
</feature>
<dbReference type="CDD" id="cd11610">
    <property type="entry name" value="eIF2D_N"/>
    <property type="match status" value="1"/>
</dbReference>
<dbReference type="PROSITE" id="PS50296">
    <property type="entry name" value="SUI1"/>
    <property type="match status" value="1"/>
</dbReference>
<dbReference type="GO" id="GO:0031965">
    <property type="term" value="C:nuclear membrane"/>
    <property type="evidence" value="ECO:0007669"/>
    <property type="project" value="UniProtKB-SubCell"/>
</dbReference>
<evidence type="ECO:0000256" key="6">
    <source>
        <dbReference type="ARBA" id="ARBA00022989"/>
    </source>
</evidence>
<keyword evidence="5" id="KW-0256">Endoplasmic reticulum</keyword>
<feature type="transmembrane region" description="Helical" evidence="13">
    <location>
        <begin position="546"/>
        <end position="567"/>
    </location>
</feature>
<dbReference type="Proteomes" id="UP000516314">
    <property type="component" value="Chromosome 1"/>
</dbReference>
<feature type="region of interest" description="Disordered" evidence="12">
    <location>
        <begin position="139"/>
        <end position="158"/>
    </location>
</feature>
<gene>
    <name evidence="16" type="ORF">AT9943_LOCUS5214</name>
</gene>